<evidence type="ECO:0000256" key="6">
    <source>
        <dbReference type="SAM" id="MobiDB-lite"/>
    </source>
</evidence>
<dbReference type="InterPro" id="IPR048591">
    <property type="entry name" value="WDHD1/CFT4_hel"/>
</dbReference>
<feature type="compositionally biased region" description="Basic and acidic residues" evidence="6">
    <location>
        <begin position="1124"/>
        <end position="1133"/>
    </location>
</feature>
<evidence type="ECO:0000259" key="9">
    <source>
        <dbReference type="Pfam" id="PF24817"/>
    </source>
</evidence>
<feature type="repeat" description="WD" evidence="5">
    <location>
        <begin position="9"/>
        <end position="50"/>
    </location>
</feature>
<dbReference type="Gene3D" id="2.130.10.10">
    <property type="entry name" value="YVTN repeat-like/Quinoprotein amine dehydrogenase"/>
    <property type="match status" value="2"/>
</dbReference>
<accession>A0A4S4LRN5</accession>
<dbReference type="PROSITE" id="PS50082">
    <property type="entry name" value="WD_REPEATS_2"/>
    <property type="match status" value="1"/>
</dbReference>
<evidence type="ECO:0000313" key="10">
    <source>
        <dbReference type="EMBL" id="THH15042.1"/>
    </source>
</evidence>
<evidence type="ECO:0000256" key="3">
    <source>
        <dbReference type="ARBA" id="ARBA00022737"/>
    </source>
</evidence>
<feature type="domain" description="WDHD1 first WD40" evidence="9">
    <location>
        <begin position="10"/>
        <end position="292"/>
    </location>
</feature>
<evidence type="ECO:0000256" key="1">
    <source>
        <dbReference type="ARBA" id="ARBA00004123"/>
    </source>
</evidence>
<dbReference type="Pfam" id="PF24817">
    <property type="entry name" value="WD40_WDHD1_1st"/>
    <property type="match status" value="1"/>
</dbReference>
<feature type="compositionally biased region" description="Polar residues" evidence="6">
    <location>
        <begin position="1081"/>
        <end position="1104"/>
    </location>
</feature>
<dbReference type="PROSITE" id="PS50294">
    <property type="entry name" value="WD_REPEATS_REGION"/>
    <property type="match status" value="1"/>
</dbReference>
<dbReference type="PANTHER" id="PTHR19932">
    <property type="entry name" value="WD REPEAT AND HMG-BOX DNA BINDING PROTEIN"/>
    <property type="match status" value="1"/>
</dbReference>
<gene>
    <name evidence="10" type="ORF">EW146_g5378</name>
</gene>
<reference evidence="10 11" key="1">
    <citation type="submission" date="2019-02" db="EMBL/GenBank/DDBJ databases">
        <title>Genome sequencing of the rare red list fungi Bondarzewia mesenterica.</title>
        <authorList>
            <person name="Buettner E."/>
            <person name="Kellner H."/>
        </authorList>
    </citation>
    <scope>NUCLEOTIDE SEQUENCE [LARGE SCALE GENOMIC DNA]</scope>
    <source>
        <strain evidence="10 11">DSM 108281</strain>
    </source>
</reference>
<dbReference type="SUPFAM" id="SSF50978">
    <property type="entry name" value="WD40 repeat-like"/>
    <property type="match status" value="1"/>
</dbReference>
<feature type="compositionally biased region" description="Polar residues" evidence="6">
    <location>
        <begin position="949"/>
        <end position="963"/>
    </location>
</feature>
<dbReference type="PANTHER" id="PTHR19932:SF10">
    <property type="entry name" value="WD REPEAT AND HMG-BOX DNA-BINDING PROTEIN 1"/>
    <property type="match status" value="1"/>
</dbReference>
<feature type="domain" description="WDHD1/CFT4 helical bundle" evidence="8">
    <location>
        <begin position="725"/>
        <end position="818"/>
    </location>
</feature>
<comment type="caution">
    <text evidence="10">The sequence shown here is derived from an EMBL/GenBank/DDBJ whole genome shotgun (WGS) entry which is preliminary data.</text>
</comment>
<dbReference type="GO" id="GO:0006281">
    <property type="term" value="P:DNA repair"/>
    <property type="evidence" value="ECO:0007669"/>
    <property type="project" value="TreeGrafter"/>
</dbReference>
<dbReference type="OrthoDB" id="427368at2759"/>
<dbReference type="Proteomes" id="UP000310158">
    <property type="component" value="Unassembled WGS sequence"/>
</dbReference>
<comment type="subcellular location">
    <subcellularLocation>
        <location evidence="1">Nucleus</location>
    </subcellularLocation>
</comment>
<evidence type="ECO:0000256" key="4">
    <source>
        <dbReference type="ARBA" id="ARBA00023242"/>
    </source>
</evidence>
<dbReference type="EMBL" id="SGPL01000233">
    <property type="protein sequence ID" value="THH15042.1"/>
    <property type="molecule type" value="Genomic_DNA"/>
</dbReference>
<evidence type="ECO:0000259" key="7">
    <source>
        <dbReference type="Pfam" id="PF12341"/>
    </source>
</evidence>
<proteinExistence type="predicted"/>
<dbReference type="GO" id="GO:0000278">
    <property type="term" value="P:mitotic cell cycle"/>
    <property type="evidence" value="ECO:0007669"/>
    <property type="project" value="TreeGrafter"/>
</dbReference>
<evidence type="ECO:0000256" key="5">
    <source>
        <dbReference type="PROSITE-ProRule" id="PRU00221"/>
    </source>
</evidence>
<dbReference type="AlphaFoldDB" id="A0A4S4LRN5"/>
<feature type="region of interest" description="Disordered" evidence="6">
    <location>
        <begin position="324"/>
        <end position="354"/>
    </location>
</feature>
<feature type="compositionally biased region" description="Basic and acidic residues" evidence="6">
    <location>
        <begin position="885"/>
        <end position="895"/>
    </location>
</feature>
<keyword evidence="11" id="KW-1185">Reference proteome</keyword>
<dbReference type="GO" id="GO:0003682">
    <property type="term" value="F:chromatin binding"/>
    <property type="evidence" value="ECO:0007669"/>
    <property type="project" value="TreeGrafter"/>
</dbReference>
<feature type="compositionally biased region" description="Basic and acidic residues" evidence="6">
    <location>
        <begin position="331"/>
        <end position="348"/>
    </location>
</feature>
<dbReference type="Pfam" id="PF12341">
    <property type="entry name" value="Mcl1_mid"/>
    <property type="match status" value="1"/>
</dbReference>
<dbReference type="InterPro" id="IPR057646">
    <property type="entry name" value="WD40_WDHD1_1st"/>
</dbReference>
<dbReference type="GO" id="GO:0006261">
    <property type="term" value="P:DNA-templated DNA replication"/>
    <property type="evidence" value="ECO:0007669"/>
    <property type="project" value="TreeGrafter"/>
</dbReference>
<keyword evidence="4" id="KW-0539">Nucleus</keyword>
<feature type="compositionally biased region" description="Polar residues" evidence="6">
    <location>
        <begin position="1064"/>
        <end position="1073"/>
    </location>
</feature>
<feature type="compositionally biased region" description="Basic and acidic residues" evidence="6">
    <location>
        <begin position="967"/>
        <end position="983"/>
    </location>
</feature>
<keyword evidence="2 5" id="KW-0853">WD repeat</keyword>
<name>A0A4S4LRN5_9AGAM</name>
<organism evidence="10 11">
    <name type="scientific">Bondarzewia mesenterica</name>
    <dbReference type="NCBI Taxonomy" id="1095465"/>
    <lineage>
        <taxon>Eukaryota</taxon>
        <taxon>Fungi</taxon>
        <taxon>Dikarya</taxon>
        <taxon>Basidiomycota</taxon>
        <taxon>Agaricomycotina</taxon>
        <taxon>Agaricomycetes</taxon>
        <taxon>Russulales</taxon>
        <taxon>Bondarzewiaceae</taxon>
        <taxon>Bondarzewia</taxon>
    </lineage>
</organism>
<dbReference type="Pfam" id="PF20946">
    <property type="entry name" value="Ctf4_C"/>
    <property type="match status" value="1"/>
</dbReference>
<evidence type="ECO:0000256" key="2">
    <source>
        <dbReference type="ARBA" id="ARBA00022574"/>
    </source>
</evidence>
<evidence type="ECO:0000259" key="8">
    <source>
        <dbReference type="Pfam" id="PF20946"/>
    </source>
</evidence>
<dbReference type="InterPro" id="IPR036322">
    <property type="entry name" value="WD40_repeat_dom_sf"/>
</dbReference>
<protein>
    <submittedName>
        <fullName evidence="10">Uncharacterized protein</fullName>
    </submittedName>
</protein>
<feature type="domain" description="WDHD1/CFT4 second beta-propeller" evidence="7">
    <location>
        <begin position="394"/>
        <end position="714"/>
    </location>
</feature>
<dbReference type="InterPro" id="IPR015943">
    <property type="entry name" value="WD40/YVTN_repeat-like_dom_sf"/>
</dbReference>
<evidence type="ECO:0000313" key="11">
    <source>
        <dbReference type="Proteomes" id="UP000310158"/>
    </source>
</evidence>
<dbReference type="GO" id="GO:0043596">
    <property type="term" value="C:nuclear replication fork"/>
    <property type="evidence" value="ECO:0007669"/>
    <property type="project" value="TreeGrafter"/>
</dbReference>
<dbReference type="InterPro" id="IPR022100">
    <property type="entry name" value="WDHD1/CFT4_beta-prop_2nd"/>
</dbReference>
<keyword evidence="3" id="KW-0677">Repeat</keyword>
<sequence length="1133" mass="124948">MASQKTAINYAHSSGTTCLAFSRDGSYCYTGGDDTFVRIWHTNKGSDQEPDTAIEAGEAIVTVASGNDSWFSGSQDSDVRQYRHGKNEFQALVAGIPAASIQCVAVDPAGKRIAVTSDETSVRVIDIEDIAKVSSLHAHTACSTCGADGKIIIWDVTEEEPKEIQVIEGVIPVVKDSKSPDFAHDCSAVWHPSGQYFVVATRAHELATFQSDTWAKSSMFSDEAITGMTTALALSPNGVYLASSCNKSVFVWSTQTRRLLFKFPDPLSEFVTQMAFSPTENLLAWTSYDGALYRWSEPIPLSSPDPVKSTTTAFNTRKVQRHTTPTLFLDDDTKNPARAHDGDKDRGSPDAFDDENWILDDLGNGLQDDEPAEDVRGHNGFVKEMVSVTKAQPAFQPGSTPFEHKKRYLGEHRGANITMLGDLMALVAYNMIGVIEVTDQDTHNVVDVRFHDSSARKAYHFTDDFKYDLAALGERGAIYACQPENEHRAHVLYKPYGNWASQGEWTYELDEGLHVLGVAAGGTPPTRSLRQLSEGDMQGNGNVVIATSENELTFLSGTGIERASLPLDGDFVSMVAGPEWVFVVHRDGATTMDGSQNLTGTLYELESLTVLQDRKLPIRKGHTLKWIGISEEGAPAAYDSVGVLYLMPRFRITSRGTWVRVLDTNKLERKQGKDESYWPVGLSGDTFMCLILKGRQEYPGFPRPLIQELSLCLPFRGKDPKDGPLEEHVARESFFLDISRDALGDELTTDDISRRELGLDKDLIQLIQNACKTNRIPRALDLTRMLHHTASFDMAIKVAAFYHLPGLQEKMQILKDDREGDDRLAAARDKRKRWARDIDPVPPPRLPPADVGPSKIKAFQDFGPPPAIHRPGLARATPSATPRPNEVEDQYRMDDEYVPMADSKRKRDEVEYEPVSSAGTKRRALGETSAVTLPPPKPKINPFAKKPSTDTNRNPFARNSESNKSLHKSESFFDKVDAAETTKSKGMSIGHSKASNGKKDSTRQTTLFGLPAPAPPEKPEKRGRKKKAVDDADSQTKSEAGTPDVSARQTRSQSEAMDVDTTDGQETQATDVNTQEEESQLTEMTTQVAESSQTIVATQTQQVDSPEPLDIEWAPSPPPIMQTERTETEAQAT</sequence>
<dbReference type="SMART" id="SM00320">
    <property type="entry name" value="WD40"/>
    <property type="match status" value="4"/>
</dbReference>
<feature type="region of interest" description="Disordered" evidence="6">
    <location>
        <begin position="862"/>
        <end position="1133"/>
    </location>
</feature>
<dbReference type="InterPro" id="IPR001680">
    <property type="entry name" value="WD40_rpt"/>
</dbReference>